<name>A0A8H7B103_9PLEO</name>
<dbReference type="RefSeq" id="XP_038785514.1">
    <property type="nucleotide sequence ID" value="XM_038932042.1"/>
</dbReference>
<feature type="region of interest" description="Disordered" evidence="1">
    <location>
        <begin position="20"/>
        <end position="46"/>
    </location>
</feature>
<evidence type="ECO:0000313" key="2">
    <source>
        <dbReference type="EMBL" id="KAF7675232.1"/>
    </source>
</evidence>
<organism evidence="2 3">
    <name type="scientific">Alternaria burnsii</name>
    <dbReference type="NCBI Taxonomy" id="1187904"/>
    <lineage>
        <taxon>Eukaryota</taxon>
        <taxon>Fungi</taxon>
        <taxon>Dikarya</taxon>
        <taxon>Ascomycota</taxon>
        <taxon>Pezizomycotina</taxon>
        <taxon>Dothideomycetes</taxon>
        <taxon>Pleosporomycetidae</taxon>
        <taxon>Pleosporales</taxon>
        <taxon>Pleosporineae</taxon>
        <taxon>Pleosporaceae</taxon>
        <taxon>Alternaria</taxon>
        <taxon>Alternaria sect. Alternaria</taxon>
    </lineage>
</organism>
<dbReference type="GeneID" id="62205220"/>
<proteinExistence type="predicted"/>
<evidence type="ECO:0000313" key="3">
    <source>
        <dbReference type="Proteomes" id="UP000596902"/>
    </source>
</evidence>
<dbReference type="Proteomes" id="UP000596902">
    <property type="component" value="Unassembled WGS sequence"/>
</dbReference>
<gene>
    <name evidence="2" type="ORF">GT037_006995</name>
</gene>
<keyword evidence="3" id="KW-1185">Reference proteome</keyword>
<reference evidence="2" key="1">
    <citation type="submission" date="2020-01" db="EMBL/GenBank/DDBJ databases">
        <authorList>
            <person name="Feng Z.H.Z."/>
        </authorList>
    </citation>
    <scope>NUCLEOTIDE SEQUENCE</scope>
    <source>
        <strain evidence="2">CBS107.38</strain>
    </source>
</reference>
<accession>A0A8H7B103</accession>
<dbReference type="AlphaFoldDB" id="A0A8H7B103"/>
<dbReference type="EMBL" id="JAAABM010000009">
    <property type="protein sequence ID" value="KAF7675232.1"/>
    <property type="molecule type" value="Genomic_DNA"/>
</dbReference>
<feature type="compositionally biased region" description="Basic and acidic residues" evidence="1">
    <location>
        <begin position="31"/>
        <end position="46"/>
    </location>
</feature>
<reference evidence="2" key="2">
    <citation type="submission" date="2020-08" db="EMBL/GenBank/DDBJ databases">
        <title>Draft Genome Sequence of Cumin Blight Pathogen Alternaria burnsii.</title>
        <authorList>
            <person name="Feng Z."/>
        </authorList>
    </citation>
    <scope>NUCLEOTIDE SEQUENCE</scope>
    <source>
        <strain evidence="2">CBS107.38</strain>
    </source>
</reference>
<comment type="caution">
    <text evidence="2">The sequence shown here is derived from an EMBL/GenBank/DDBJ whole genome shotgun (WGS) entry which is preliminary data.</text>
</comment>
<evidence type="ECO:0000256" key="1">
    <source>
        <dbReference type="SAM" id="MobiDB-lite"/>
    </source>
</evidence>
<protein>
    <submittedName>
        <fullName evidence="2">Uncharacterized protein</fullName>
    </submittedName>
</protein>
<sequence>MANTNSHGYKMTAVRTLADIASSTTGSGKADPPHSADRLPLPRESQSRTRMLTLLRACATDETGSGAVEAQSQSCTAICTIVVGISWHPGGLLTMSESEMECSTSRNQSHNAQ</sequence>